<evidence type="ECO:0000256" key="1">
    <source>
        <dbReference type="SAM" id="Phobius"/>
    </source>
</evidence>
<proteinExistence type="predicted"/>
<evidence type="ECO:0000313" key="3">
    <source>
        <dbReference type="Proteomes" id="UP000761423"/>
    </source>
</evidence>
<accession>A0ABX0IDQ5</accession>
<dbReference type="Proteomes" id="UP000761423">
    <property type="component" value="Unassembled WGS sequence"/>
</dbReference>
<gene>
    <name evidence="2" type="ORF">G4L40_10880</name>
</gene>
<keyword evidence="1" id="KW-1133">Transmembrane helix</keyword>
<comment type="caution">
    <text evidence="2">The sequence shown here is derived from an EMBL/GenBank/DDBJ whole genome shotgun (WGS) entry which is preliminary data.</text>
</comment>
<sequence length="158" mass="18747">MRLIPFDKINIISFLPKETIIEKLSNETENRIYFRTKTTDKKLEGIVKYDSFEINRILNYRNSFYPIVLGQIEQGDKNTIVIKLTLRMTMFTNVFMILWFLITGVILFIVLNDQIESPKINYESIFWSSVPIIFGYLFMISGFNYESKKVKEILTELF</sequence>
<feature type="transmembrane region" description="Helical" evidence="1">
    <location>
        <begin position="124"/>
        <end position="145"/>
    </location>
</feature>
<feature type="transmembrane region" description="Helical" evidence="1">
    <location>
        <begin position="90"/>
        <end position="112"/>
    </location>
</feature>
<keyword evidence="3" id="KW-1185">Reference proteome</keyword>
<name>A0ABX0IDQ5_9FLAO</name>
<dbReference type="EMBL" id="JAAJBV010000008">
    <property type="protein sequence ID" value="NHM05209.1"/>
    <property type="molecule type" value="Genomic_DNA"/>
</dbReference>
<evidence type="ECO:0000313" key="2">
    <source>
        <dbReference type="EMBL" id="NHM05209.1"/>
    </source>
</evidence>
<dbReference type="RefSeq" id="WP_166237231.1">
    <property type="nucleotide sequence ID" value="NZ_JAAJBV010000008.1"/>
</dbReference>
<protein>
    <submittedName>
        <fullName evidence="2">Uncharacterized protein</fullName>
    </submittedName>
</protein>
<organism evidence="2 3">
    <name type="scientific">Flavobacterium celericrescens</name>
    <dbReference type="NCBI Taxonomy" id="2709780"/>
    <lineage>
        <taxon>Bacteria</taxon>
        <taxon>Pseudomonadati</taxon>
        <taxon>Bacteroidota</taxon>
        <taxon>Flavobacteriia</taxon>
        <taxon>Flavobacteriales</taxon>
        <taxon>Flavobacteriaceae</taxon>
        <taxon>Flavobacterium</taxon>
    </lineage>
</organism>
<keyword evidence="1" id="KW-0812">Transmembrane</keyword>
<keyword evidence="1" id="KW-0472">Membrane</keyword>
<reference evidence="2 3" key="1">
    <citation type="submission" date="2020-02" db="EMBL/GenBank/DDBJ databases">
        <authorList>
            <person name="Chen W.-M."/>
        </authorList>
    </citation>
    <scope>NUCLEOTIDE SEQUENCE [LARGE SCALE GENOMIC DNA]</scope>
    <source>
        <strain evidence="2 3">TWA-26</strain>
    </source>
</reference>